<dbReference type="Proteomes" id="UP000591131">
    <property type="component" value="Unassembled WGS sequence"/>
</dbReference>
<keyword evidence="3" id="KW-1185">Reference proteome</keyword>
<comment type="caution">
    <text evidence="2">The sequence shown here is derived from an EMBL/GenBank/DDBJ whole genome shotgun (WGS) entry which is preliminary data.</text>
</comment>
<dbReference type="AlphaFoldDB" id="A0A7J6N1P4"/>
<protein>
    <submittedName>
        <fullName evidence="2">Uncharacterized protein</fullName>
    </submittedName>
</protein>
<evidence type="ECO:0000256" key="1">
    <source>
        <dbReference type="SAM" id="Phobius"/>
    </source>
</evidence>
<feature type="transmembrane region" description="Helical" evidence="1">
    <location>
        <begin position="94"/>
        <end position="115"/>
    </location>
</feature>
<reference evidence="2 3" key="1">
    <citation type="submission" date="2020-04" db="EMBL/GenBank/DDBJ databases">
        <title>Perkinsus chesapeaki whole genome sequence.</title>
        <authorList>
            <person name="Bogema D.R."/>
        </authorList>
    </citation>
    <scope>NUCLEOTIDE SEQUENCE [LARGE SCALE GENOMIC DNA]</scope>
    <source>
        <strain evidence="2">ATCC PRA-425</strain>
    </source>
</reference>
<evidence type="ECO:0000313" key="2">
    <source>
        <dbReference type="EMBL" id="KAF4677829.1"/>
    </source>
</evidence>
<keyword evidence="1" id="KW-0472">Membrane</keyword>
<proteinExistence type="predicted"/>
<feature type="transmembrane region" description="Helical" evidence="1">
    <location>
        <begin position="53"/>
        <end position="74"/>
    </location>
</feature>
<organism evidence="2 3">
    <name type="scientific">Perkinsus chesapeaki</name>
    <name type="common">Clam parasite</name>
    <name type="synonym">Perkinsus andrewsi</name>
    <dbReference type="NCBI Taxonomy" id="330153"/>
    <lineage>
        <taxon>Eukaryota</taxon>
        <taxon>Sar</taxon>
        <taxon>Alveolata</taxon>
        <taxon>Perkinsozoa</taxon>
        <taxon>Perkinsea</taxon>
        <taxon>Perkinsida</taxon>
        <taxon>Perkinsidae</taxon>
        <taxon>Perkinsus</taxon>
    </lineage>
</organism>
<evidence type="ECO:0000313" key="3">
    <source>
        <dbReference type="Proteomes" id="UP000591131"/>
    </source>
</evidence>
<accession>A0A7J6N1P4</accession>
<keyword evidence="1" id="KW-1133">Transmembrane helix</keyword>
<sequence>MWISRSEFPYGAAFGYNPSQPLVQLILDHDLGHILYDLYHVITWNKKLRLHHYICIIGFGSVRALKVGGMIAVVDSILADTGSASQSVSPYYPYILAFAQSALMAVNIQFFIVLCKKYRRKCGEHKE</sequence>
<name>A0A7J6N1P4_PERCH</name>
<gene>
    <name evidence="2" type="ORF">FOL47_009740</name>
</gene>
<dbReference type="EMBL" id="JAAPAO010000007">
    <property type="protein sequence ID" value="KAF4677829.1"/>
    <property type="molecule type" value="Genomic_DNA"/>
</dbReference>
<keyword evidence="1" id="KW-0812">Transmembrane</keyword>